<gene>
    <name evidence="2" type="ORF">OAUR00152_LOCUS8681</name>
    <name evidence="3" type="ORF">OAUR00152_LOCUS8682</name>
    <name evidence="4" type="ORF">OAUR00152_LOCUS8683</name>
</gene>
<evidence type="ECO:0000256" key="1">
    <source>
        <dbReference type="SAM" id="SignalP"/>
    </source>
</evidence>
<dbReference type="EMBL" id="HBKQ01012723">
    <property type="protein sequence ID" value="CAE2221943.1"/>
    <property type="molecule type" value="Transcribed_RNA"/>
</dbReference>
<dbReference type="AlphaFoldDB" id="A0A6U6DQ32"/>
<reference evidence="4" key="1">
    <citation type="submission" date="2021-01" db="EMBL/GenBank/DDBJ databases">
        <authorList>
            <person name="Corre E."/>
            <person name="Pelletier E."/>
            <person name="Niang G."/>
            <person name="Scheremetjew M."/>
            <person name="Finn R."/>
            <person name="Kale V."/>
            <person name="Holt S."/>
            <person name="Cochrane G."/>
            <person name="Meng A."/>
            <person name="Brown T."/>
            <person name="Cohen L."/>
        </authorList>
    </citation>
    <scope>NUCLEOTIDE SEQUENCE</scope>
    <source>
        <strain evidence="4">Isolate 1302-5</strain>
    </source>
</reference>
<organism evidence="4">
    <name type="scientific">Odontella aurita</name>
    <dbReference type="NCBI Taxonomy" id="265563"/>
    <lineage>
        <taxon>Eukaryota</taxon>
        <taxon>Sar</taxon>
        <taxon>Stramenopiles</taxon>
        <taxon>Ochrophyta</taxon>
        <taxon>Bacillariophyta</taxon>
        <taxon>Mediophyceae</taxon>
        <taxon>Biddulphiophycidae</taxon>
        <taxon>Eupodiscales</taxon>
        <taxon>Odontellaceae</taxon>
        <taxon>Odontella</taxon>
    </lineage>
</organism>
<evidence type="ECO:0000313" key="3">
    <source>
        <dbReference type="EMBL" id="CAE2221944.1"/>
    </source>
</evidence>
<dbReference type="SUPFAM" id="SSF81383">
    <property type="entry name" value="F-box domain"/>
    <property type="match status" value="1"/>
</dbReference>
<dbReference type="EMBL" id="HBKQ01012725">
    <property type="protein sequence ID" value="CAE2221947.1"/>
    <property type="molecule type" value="Transcribed_RNA"/>
</dbReference>
<name>A0A6U6DQ32_9STRA</name>
<evidence type="ECO:0000313" key="2">
    <source>
        <dbReference type="EMBL" id="CAE2221943.1"/>
    </source>
</evidence>
<evidence type="ECO:0000313" key="4">
    <source>
        <dbReference type="EMBL" id="CAE2221947.1"/>
    </source>
</evidence>
<protein>
    <recommendedName>
        <fullName evidence="5">F-box domain-containing protein</fullName>
    </recommendedName>
</protein>
<feature type="signal peptide" evidence="1">
    <location>
        <begin position="1"/>
        <end position="20"/>
    </location>
</feature>
<accession>A0A6U6DQ32</accession>
<evidence type="ECO:0008006" key="5">
    <source>
        <dbReference type="Google" id="ProtNLM"/>
    </source>
</evidence>
<sequence length="317" mass="35684">MYFLEMFMAWLFFPLETGFSWLFNIMSNHLPPGRGGLPCPSNAMEAVASQPRQPLQKTIIHDSNFYFLQNNDILRLVFSFLDINDVPSASATVSRWNDVLHSCDAFWHNIARSHFPEVLAVSHVLHSGSGLKTMDLVRRRVSSLGGQYRPPHPKLSASLDSYLFIIDIYHASIPSGRTTIVASKAELTMGGNGVQVGLGSAAAIMDLNFLDEAFADWRFIVHAVQKKGGKQALVLEIDRSNHRNWGDDDGVFAQQYRFCFPGNYSSLLPEVDKPGLAVFVTKSDSMSLEFFFDVQEDFEYFEISRALTFLDKFLGYS</sequence>
<keyword evidence="1" id="KW-0732">Signal</keyword>
<dbReference type="EMBL" id="HBKQ01012724">
    <property type="protein sequence ID" value="CAE2221944.1"/>
    <property type="molecule type" value="Transcribed_RNA"/>
</dbReference>
<proteinExistence type="predicted"/>
<feature type="chain" id="PRO_5036192330" description="F-box domain-containing protein" evidence="1">
    <location>
        <begin position="21"/>
        <end position="317"/>
    </location>
</feature>
<dbReference type="InterPro" id="IPR036047">
    <property type="entry name" value="F-box-like_dom_sf"/>
</dbReference>